<dbReference type="GO" id="GO:0005737">
    <property type="term" value="C:cytoplasm"/>
    <property type="evidence" value="ECO:0007669"/>
    <property type="project" value="TreeGrafter"/>
</dbReference>
<dbReference type="PANTHER" id="PTHR45527">
    <property type="entry name" value="NONRIBOSOMAL PEPTIDE SYNTHETASE"/>
    <property type="match status" value="1"/>
</dbReference>
<dbReference type="InterPro" id="IPR010071">
    <property type="entry name" value="AA_adenyl_dom"/>
</dbReference>
<dbReference type="InterPro" id="IPR042099">
    <property type="entry name" value="ANL_N_sf"/>
</dbReference>
<dbReference type="STRING" id="180332.GCA_000797495_00212"/>
<accession>A0A4U8QBF4</accession>
<dbReference type="OrthoDB" id="9778383at2"/>
<dbReference type="RefSeq" id="WP_044289548.1">
    <property type="nucleotide sequence ID" value="NZ_CABMJZ010000116.1"/>
</dbReference>
<dbReference type="InterPro" id="IPR000873">
    <property type="entry name" value="AMP-dep_synth/lig_dom"/>
</dbReference>
<feature type="domain" description="AMP-dependent synthetase/ligase" evidence="1">
    <location>
        <begin position="10"/>
        <end position="364"/>
    </location>
</feature>
<protein>
    <submittedName>
        <fullName evidence="2">Tyrocidine synthase I</fullName>
    </submittedName>
</protein>
<dbReference type="Proteomes" id="UP000306509">
    <property type="component" value="Unassembled WGS sequence"/>
</dbReference>
<dbReference type="Gene3D" id="3.30.300.30">
    <property type="match status" value="1"/>
</dbReference>
<dbReference type="PROSITE" id="PS00455">
    <property type="entry name" value="AMP_BINDING"/>
    <property type="match status" value="1"/>
</dbReference>
<dbReference type="PANTHER" id="PTHR45527:SF1">
    <property type="entry name" value="FATTY ACID SYNTHASE"/>
    <property type="match status" value="1"/>
</dbReference>
<dbReference type="EMBL" id="QGQD01000017">
    <property type="protein sequence ID" value="TLD02361.1"/>
    <property type="molecule type" value="Genomic_DNA"/>
</dbReference>
<evidence type="ECO:0000313" key="2">
    <source>
        <dbReference type="EMBL" id="TLD02361.1"/>
    </source>
</evidence>
<dbReference type="GO" id="GO:0043041">
    <property type="term" value="P:amino acid activation for nonribosomal peptide biosynthetic process"/>
    <property type="evidence" value="ECO:0007669"/>
    <property type="project" value="TreeGrafter"/>
</dbReference>
<proteinExistence type="predicted"/>
<dbReference type="InterPro" id="IPR020845">
    <property type="entry name" value="AMP-binding_CS"/>
</dbReference>
<dbReference type="InterPro" id="IPR045851">
    <property type="entry name" value="AMP-bd_C_sf"/>
</dbReference>
<keyword evidence="3" id="KW-1185">Reference proteome</keyword>
<name>A0A4U8QBF4_9FIRM</name>
<dbReference type="GO" id="GO:0044550">
    <property type="term" value="P:secondary metabolite biosynthetic process"/>
    <property type="evidence" value="ECO:0007669"/>
    <property type="project" value="TreeGrafter"/>
</dbReference>
<dbReference type="AlphaFoldDB" id="A0A4U8QBF4"/>
<comment type="caution">
    <text evidence="2">The sequence shown here is derived from an EMBL/GenBank/DDBJ whole genome shotgun (WGS) entry which is preliminary data.</text>
</comment>
<reference evidence="2 3" key="1">
    <citation type="journal article" date="2019" name="Anaerobe">
        <title>Detection of Robinsoniella peoriensis in multiple bone samples of a trauma patient.</title>
        <authorList>
            <person name="Schrottner P."/>
            <person name="Hartwich K."/>
            <person name="Bunk B."/>
            <person name="Schober I."/>
            <person name="Helbig S."/>
            <person name="Rudolph W.W."/>
            <person name="Gunzer F."/>
        </authorList>
    </citation>
    <scope>NUCLEOTIDE SEQUENCE [LARGE SCALE GENOMIC DNA]</scope>
    <source>
        <strain evidence="2 3">DSM 106044</strain>
    </source>
</reference>
<organism evidence="2 3">
    <name type="scientific">Robinsoniella peoriensis</name>
    <dbReference type="NCBI Taxonomy" id="180332"/>
    <lineage>
        <taxon>Bacteria</taxon>
        <taxon>Bacillati</taxon>
        <taxon>Bacillota</taxon>
        <taxon>Clostridia</taxon>
        <taxon>Lachnospirales</taxon>
        <taxon>Lachnospiraceae</taxon>
        <taxon>Robinsoniella</taxon>
    </lineage>
</organism>
<sequence length="511" mass="58672">MREKNILQLFEESAEKFSAKEVFADEDVSISYCELKDHARRIGSCLGNSHLRNAPVAIYLDRSVKSMEALLGVVYSGNFYTMIDIQMPKDRLKSILENLEPFAILTDKEHEEAARELFPEGAVLIYETAVEQEISSWLLKDIRRAMIETDPLYVLYTSGSTGEPKGVVVNHASVIAYTDWVTETFRINCDTVFGSQTPFYFSMSVLDIFSTIRSGASMQIIPRKLFSFPMQLLEYLRDRKVNTIYWVPSALCLVANWKALDYMQLPDLKKVLFAGEVMPMKQLNIWRSHMPDIFYANLYGPTEITDICTYYIVDRDFDDEEVLPIGKACNNCDILILNEEGERVPYGEEGELCVRGPFLAKGYYRSPEKTNRVFVQNPCNDRYPELIYKTGDIVKYNELGELMYVSRKDFQIKHMGCRIELGEIEAAAGSLEDIDYCVCVYDENEKKIVLVYKGKNVDQKTIIKKIKNKVPAYMCPGLYIMTEKMPVNTNGKIDRKWLQRNYKKLGGICNG</sequence>
<dbReference type="SUPFAM" id="SSF56801">
    <property type="entry name" value="Acetyl-CoA synthetase-like"/>
    <property type="match status" value="1"/>
</dbReference>
<evidence type="ECO:0000259" key="1">
    <source>
        <dbReference type="Pfam" id="PF00501"/>
    </source>
</evidence>
<dbReference type="Pfam" id="PF00501">
    <property type="entry name" value="AMP-binding"/>
    <property type="match status" value="1"/>
</dbReference>
<dbReference type="GO" id="GO:0031177">
    <property type="term" value="F:phosphopantetheine binding"/>
    <property type="evidence" value="ECO:0007669"/>
    <property type="project" value="TreeGrafter"/>
</dbReference>
<gene>
    <name evidence="2" type="primary">tycA_1</name>
    <name evidence="2" type="ORF">DSM106044_00743</name>
</gene>
<dbReference type="CDD" id="cd05930">
    <property type="entry name" value="A_NRPS"/>
    <property type="match status" value="1"/>
</dbReference>
<evidence type="ECO:0000313" key="3">
    <source>
        <dbReference type="Proteomes" id="UP000306509"/>
    </source>
</evidence>
<dbReference type="NCBIfam" id="TIGR01733">
    <property type="entry name" value="AA-adenyl-dom"/>
    <property type="match status" value="1"/>
</dbReference>
<dbReference type="Gene3D" id="3.40.50.12780">
    <property type="entry name" value="N-terminal domain of ligase-like"/>
    <property type="match status" value="1"/>
</dbReference>